<proteinExistence type="inferred from homology"/>
<dbReference type="AlphaFoldDB" id="A0A0A0IDD5"/>
<dbReference type="PROSITE" id="PS00211">
    <property type="entry name" value="ABC_TRANSPORTER_1"/>
    <property type="match status" value="1"/>
</dbReference>
<evidence type="ECO:0000256" key="2">
    <source>
        <dbReference type="ARBA" id="ARBA00022448"/>
    </source>
</evidence>
<evidence type="ECO:0000256" key="6">
    <source>
        <dbReference type="ARBA" id="ARBA00023122"/>
    </source>
</evidence>
<dbReference type="InterPro" id="IPR003439">
    <property type="entry name" value="ABC_transporter-like_ATP-bd"/>
</dbReference>
<dbReference type="Pfam" id="PF00005">
    <property type="entry name" value="ABC_tran"/>
    <property type="match status" value="1"/>
</dbReference>
<evidence type="ECO:0000256" key="5">
    <source>
        <dbReference type="ARBA" id="ARBA00022840"/>
    </source>
</evidence>
<name>A0A0A0IDD5_CLOBO</name>
<dbReference type="PROSITE" id="PS51371">
    <property type="entry name" value="CBS"/>
    <property type="match status" value="2"/>
</dbReference>
<comment type="similarity">
    <text evidence="1 8">Belongs to the ABC transporter superfamily.</text>
</comment>
<dbReference type="InterPro" id="IPR005892">
    <property type="entry name" value="Gly-betaine_transp_ATP-bd"/>
</dbReference>
<dbReference type="PANTHER" id="PTHR43117">
    <property type="entry name" value="OSMOPROTECTANT IMPORT ATP-BINDING PROTEIN OSMV"/>
    <property type="match status" value="1"/>
</dbReference>
<keyword evidence="4 8" id="KW-0547">Nucleotide-binding</keyword>
<gene>
    <name evidence="11" type="ORF">Z955_11330</name>
</gene>
<dbReference type="PANTHER" id="PTHR43117:SF4">
    <property type="entry name" value="OSMOPROTECTANT IMPORT ATP-BINDING PROTEIN OSMV"/>
    <property type="match status" value="1"/>
</dbReference>
<evidence type="ECO:0000313" key="12">
    <source>
        <dbReference type="Proteomes" id="UP000030014"/>
    </source>
</evidence>
<dbReference type="Pfam" id="PF00571">
    <property type="entry name" value="CBS"/>
    <property type="match status" value="2"/>
</dbReference>
<dbReference type="InterPro" id="IPR000644">
    <property type="entry name" value="CBS_dom"/>
</dbReference>
<dbReference type="GO" id="GO:0015418">
    <property type="term" value="F:ABC-type quaternary ammonium compound transporting activity"/>
    <property type="evidence" value="ECO:0007669"/>
    <property type="project" value="UniProtKB-EC"/>
</dbReference>
<keyword evidence="8" id="KW-0472">Membrane</keyword>
<evidence type="ECO:0000256" key="4">
    <source>
        <dbReference type="ARBA" id="ARBA00022741"/>
    </source>
</evidence>
<dbReference type="GO" id="GO:0005524">
    <property type="term" value="F:ATP binding"/>
    <property type="evidence" value="ECO:0007669"/>
    <property type="project" value="UniProtKB-UniRule"/>
</dbReference>
<comment type="caution">
    <text evidence="11">The sequence shown here is derived from an EMBL/GenBank/DDBJ whole genome shotgun (WGS) entry which is preliminary data.</text>
</comment>
<keyword evidence="5 8" id="KW-0067">ATP-binding</keyword>
<keyword evidence="8" id="KW-1003">Cell membrane</keyword>
<dbReference type="GO" id="GO:0005886">
    <property type="term" value="C:plasma membrane"/>
    <property type="evidence" value="ECO:0007669"/>
    <property type="project" value="UniProtKB-SubCell"/>
</dbReference>
<comment type="catalytic activity">
    <reaction evidence="8">
        <text>a quaternary ammonium(out) + ATP + H2O = a quaternary ammonium(in) + ADP + phosphate + H(+)</text>
        <dbReference type="Rhea" id="RHEA:11036"/>
        <dbReference type="ChEBI" id="CHEBI:15377"/>
        <dbReference type="ChEBI" id="CHEBI:15378"/>
        <dbReference type="ChEBI" id="CHEBI:30616"/>
        <dbReference type="ChEBI" id="CHEBI:35267"/>
        <dbReference type="ChEBI" id="CHEBI:43474"/>
        <dbReference type="ChEBI" id="CHEBI:456216"/>
    </reaction>
</comment>
<dbReference type="InterPro" id="IPR046342">
    <property type="entry name" value="CBS_dom_sf"/>
</dbReference>
<dbReference type="SMART" id="SM00116">
    <property type="entry name" value="CBS"/>
    <property type="match status" value="2"/>
</dbReference>
<feature type="domain" description="CBS" evidence="10">
    <location>
        <begin position="254"/>
        <end position="311"/>
    </location>
</feature>
<dbReference type="NCBIfam" id="TIGR01186">
    <property type="entry name" value="proV"/>
    <property type="match status" value="1"/>
</dbReference>
<feature type="domain" description="CBS" evidence="10">
    <location>
        <begin position="316"/>
        <end position="373"/>
    </location>
</feature>
<evidence type="ECO:0000313" key="11">
    <source>
        <dbReference type="EMBL" id="KGM98533.1"/>
    </source>
</evidence>
<keyword evidence="6 7" id="KW-0129">CBS domain</keyword>
<reference evidence="11 12" key="1">
    <citation type="submission" date="2014-01" db="EMBL/GenBank/DDBJ databases">
        <title>Plasmidome dynamics in the species complex Clostridium novyi sensu lato converts strains of independent lineages into distinctly different pathogens.</title>
        <authorList>
            <person name="Skarin H."/>
            <person name="Segerman B."/>
        </authorList>
    </citation>
    <scope>NUCLEOTIDE SEQUENCE [LARGE SCALE GENOMIC DNA]</scope>
    <source>
        <strain evidence="11 12">DC5</strain>
    </source>
</reference>
<dbReference type="SUPFAM" id="SSF52540">
    <property type="entry name" value="P-loop containing nucleoside triphosphate hydrolases"/>
    <property type="match status" value="1"/>
</dbReference>
<dbReference type="InterPro" id="IPR017871">
    <property type="entry name" value="ABC_transporter-like_CS"/>
</dbReference>
<dbReference type="SMART" id="SM00382">
    <property type="entry name" value="AAA"/>
    <property type="match status" value="1"/>
</dbReference>
<evidence type="ECO:0000256" key="7">
    <source>
        <dbReference type="PROSITE-ProRule" id="PRU00703"/>
    </source>
</evidence>
<evidence type="ECO:0000256" key="1">
    <source>
        <dbReference type="ARBA" id="ARBA00005417"/>
    </source>
</evidence>
<dbReference type="EC" id="7.6.2.9" evidence="8"/>
<dbReference type="GO" id="GO:0016887">
    <property type="term" value="F:ATP hydrolysis activity"/>
    <property type="evidence" value="ECO:0007669"/>
    <property type="project" value="UniProtKB-UniRule"/>
</dbReference>
<comment type="subcellular location">
    <subcellularLocation>
        <location evidence="8">Cell inner membrane</location>
        <topology evidence="8">Peripheral membrane protein</topology>
    </subcellularLocation>
</comment>
<evidence type="ECO:0000259" key="10">
    <source>
        <dbReference type="PROSITE" id="PS51371"/>
    </source>
</evidence>
<feature type="domain" description="ABC transporter" evidence="9">
    <location>
        <begin position="2"/>
        <end position="236"/>
    </location>
</feature>
<dbReference type="EMBL" id="JDRY01000053">
    <property type="protein sequence ID" value="KGM98533.1"/>
    <property type="molecule type" value="Genomic_DNA"/>
</dbReference>
<evidence type="ECO:0000259" key="9">
    <source>
        <dbReference type="PROSITE" id="PS50893"/>
    </source>
</evidence>
<dbReference type="InterPro" id="IPR027417">
    <property type="entry name" value="P-loop_NTPase"/>
</dbReference>
<dbReference type="RefSeq" id="WP_039258347.1">
    <property type="nucleotide sequence ID" value="NZ_JDRY01000053.1"/>
</dbReference>
<evidence type="ECO:0000256" key="3">
    <source>
        <dbReference type="ARBA" id="ARBA00022737"/>
    </source>
</evidence>
<comment type="subunit">
    <text evidence="8">The complex is probably composed of two ATP-binding proteins, two transmembrane proteins and a solute-binding protein.</text>
</comment>
<dbReference type="InterPro" id="IPR003593">
    <property type="entry name" value="AAA+_ATPase"/>
</dbReference>
<keyword evidence="2 8" id="KW-0813">Transport</keyword>
<dbReference type="Gene3D" id="3.40.50.300">
    <property type="entry name" value="P-loop containing nucleotide triphosphate hydrolases"/>
    <property type="match status" value="1"/>
</dbReference>
<dbReference type="Proteomes" id="UP000030014">
    <property type="component" value="Unassembled WGS sequence"/>
</dbReference>
<dbReference type="FunFam" id="3.40.50.300:FF:000425">
    <property type="entry name" value="Probable ABC transporter, ATP-binding subunit"/>
    <property type="match status" value="1"/>
</dbReference>
<accession>A0A0A0IDD5</accession>
<keyword evidence="3" id="KW-0677">Repeat</keyword>
<evidence type="ECO:0000256" key="8">
    <source>
        <dbReference type="RuleBase" id="RU369116"/>
    </source>
</evidence>
<dbReference type="Gene3D" id="3.10.580.10">
    <property type="entry name" value="CBS-domain"/>
    <property type="match status" value="1"/>
</dbReference>
<keyword evidence="8" id="KW-0997">Cell inner membrane</keyword>
<organism evidence="11 12">
    <name type="scientific">Clostridium botulinum C/D str. DC5</name>
    <dbReference type="NCBI Taxonomy" id="1443128"/>
    <lineage>
        <taxon>Bacteria</taxon>
        <taxon>Bacillati</taxon>
        <taxon>Bacillota</taxon>
        <taxon>Clostridia</taxon>
        <taxon>Eubacteriales</taxon>
        <taxon>Clostridiaceae</taxon>
        <taxon>Clostridium</taxon>
    </lineage>
</organism>
<dbReference type="GO" id="GO:0031460">
    <property type="term" value="P:glycine betaine transport"/>
    <property type="evidence" value="ECO:0007669"/>
    <property type="project" value="InterPro"/>
</dbReference>
<dbReference type="SUPFAM" id="SSF54631">
    <property type="entry name" value="CBS-domain pair"/>
    <property type="match status" value="1"/>
</dbReference>
<dbReference type="PROSITE" id="PS50893">
    <property type="entry name" value="ABC_TRANSPORTER_2"/>
    <property type="match status" value="1"/>
</dbReference>
<dbReference type="GO" id="GO:0006865">
    <property type="term" value="P:amino acid transport"/>
    <property type="evidence" value="ECO:0007669"/>
    <property type="project" value="UniProtKB-UniRule"/>
</dbReference>
<protein>
    <recommendedName>
        <fullName evidence="8">Quaternary amine transport ATP-binding protein</fullName>
        <ecNumber evidence="8">7.6.2.9</ecNumber>
    </recommendedName>
</protein>
<sequence length="378" mass="42820">MIKLRNIKKTFQDTEVLKNVNLNIEKGELVVLIGPSGCGKTTTLKMLNKLIKPTSGQIFINGEDISKKDSIKLRRNIGYVIQQTGLFPHMTVGDNISLIPYLEGYEDEKIRKRTIELLHMVGMKPEKYIDRYPNELSGGQQQRIGVARAFATNPQIILMDEPFSALDPITRNQLQDELFNIQENMKKTIVFVTHDMDEALKLADKICIMKGGVVVQYDTPENILKNPSHGFVEEFIGKNRIWNQPEYIKAEDIIIEDPVKAVATRTVLQAAEIMHERHVDSILVVDKTNTLIGIVTLKDIRRNRENYSKVILKDIMKADVVCIHKDKTIVDILEVMNVKNVGYIPVVDDEKKLLGLITRSSLINVLSGQFLDIDGVGM</sequence>